<keyword evidence="3" id="KW-1185">Reference proteome</keyword>
<proteinExistence type="predicted"/>
<feature type="region of interest" description="Disordered" evidence="1">
    <location>
        <begin position="60"/>
        <end position="109"/>
    </location>
</feature>
<feature type="compositionally biased region" description="Polar residues" evidence="1">
    <location>
        <begin position="99"/>
        <end position="109"/>
    </location>
</feature>
<organism evidence="2 3">
    <name type="scientific">Rangifer tarandus platyrhynchus</name>
    <name type="common">Svalbard reindeer</name>
    <dbReference type="NCBI Taxonomy" id="3082113"/>
    <lineage>
        <taxon>Eukaryota</taxon>
        <taxon>Metazoa</taxon>
        <taxon>Chordata</taxon>
        <taxon>Craniata</taxon>
        <taxon>Vertebrata</taxon>
        <taxon>Euteleostomi</taxon>
        <taxon>Mammalia</taxon>
        <taxon>Eutheria</taxon>
        <taxon>Laurasiatheria</taxon>
        <taxon>Artiodactyla</taxon>
        <taxon>Ruminantia</taxon>
        <taxon>Pecora</taxon>
        <taxon>Cervidae</taxon>
        <taxon>Odocoileinae</taxon>
        <taxon>Rangifer</taxon>
    </lineage>
</organism>
<reference evidence="2" key="1">
    <citation type="submission" date="2023-04" db="EMBL/GenBank/DDBJ databases">
        <authorList>
            <consortium name="ELIXIR-Norway"/>
        </authorList>
    </citation>
    <scope>NUCLEOTIDE SEQUENCE [LARGE SCALE GENOMIC DNA]</scope>
</reference>
<protein>
    <submittedName>
        <fullName evidence="2">Uncharacterized protein</fullName>
    </submittedName>
</protein>
<sequence>MEGTGQQRRCGPKARVEWGAEPGLGRVRARKQGSLKATRGLGSRRVLVFPCSYASRPRAPLLPASPRILNSPKGAARGRGHRQPLQPLSLGWDAAASRPLTTGSGSRGA</sequence>
<gene>
    <name evidence="2" type="ORF">MRATA1EN1_LOCUS12498</name>
</gene>
<evidence type="ECO:0000256" key="1">
    <source>
        <dbReference type="SAM" id="MobiDB-lite"/>
    </source>
</evidence>
<accession>A0ABN8YSB3</accession>
<evidence type="ECO:0000313" key="3">
    <source>
        <dbReference type="Proteomes" id="UP001176941"/>
    </source>
</evidence>
<dbReference type="Proteomes" id="UP001176941">
    <property type="component" value="Chromosome 21"/>
</dbReference>
<evidence type="ECO:0000313" key="2">
    <source>
        <dbReference type="EMBL" id="CAI9163536.1"/>
    </source>
</evidence>
<dbReference type="EMBL" id="OX459957">
    <property type="protein sequence ID" value="CAI9163536.1"/>
    <property type="molecule type" value="Genomic_DNA"/>
</dbReference>
<name>A0ABN8YSB3_RANTA</name>